<dbReference type="NCBIfam" id="TIGR03988">
    <property type="entry name" value="antisig_RsrA"/>
    <property type="match status" value="1"/>
</dbReference>
<evidence type="ECO:0000313" key="2">
    <source>
        <dbReference type="EMBL" id="KGM09765.1"/>
    </source>
</evidence>
<dbReference type="RefSeq" id="WP_043608108.1">
    <property type="nucleotide sequence ID" value="NZ_AXCY01000078.1"/>
</dbReference>
<dbReference type="Proteomes" id="UP000029839">
    <property type="component" value="Unassembled WGS sequence"/>
</dbReference>
<dbReference type="EMBL" id="AXCY01000078">
    <property type="protein sequence ID" value="KGM09766.1"/>
    <property type="molecule type" value="Genomic_DNA"/>
</dbReference>
<reference evidence="3 4" key="1">
    <citation type="submission" date="2013-08" db="EMBL/GenBank/DDBJ databases">
        <title>Genome sequencing of Cellulomonas carbonis T26.</title>
        <authorList>
            <person name="Chen F."/>
            <person name="Li Y."/>
            <person name="Wang G."/>
        </authorList>
    </citation>
    <scope>NUCLEOTIDE SEQUENCE [LARGE SCALE GENOMIC DNA]</scope>
    <source>
        <strain evidence="3 4">T26</strain>
    </source>
</reference>
<protein>
    <submittedName>
        <fullName evidence="3">Anti-sigma factor</fullName>
    </submittedName>
</protein>
<accession>A0A0A0BPD1</accession>
<proteinExistence type="predicted"/>
<feature type="domain" description="Putative zinc-finger" evidence="1">
    <location>
        <begin position="11"/>
        <end position="44"/>
    </location>
</feature>
<evidence type="ECO:0000259" key="1">
    <source>
        <dbReference type="Pfam" id="PF13490"/>
    </source>
</evidence>
<gene>
    <name evidence="2" type="ORF">N868_18795</name>
    <name evidence="3" type="ORF">N868_18800</name>
</gene>
<dbReference type="OrthoDB" id="3267840at2"/>
<reference evidence="3 4" key="2">
    <citation type="journal article" date="2015" name="Stand. Genomic Sci.">
        <title>Draft genome sequence of Cellulomonas carbonis T26(T) and comparative analysis of six Cellulomonas genomes.</title>
        <authorList>
            <person name="Zhuang W."/>
            <person name="Zhang S."/>
            <person name="Xia X."/>
            <person name="Wang G."/>
        </authorList>
    </citation>
    <scope>NUCLEOTIDE SEQUENCE [LARGE SCALE GENOMIC DNA]</scope>
    <source>
        <strain evidence="3 4">T26</strain>
    </source>
</reference>
<evidence type="ECO:0000313" key="4">
    <source>
        <dbReference type="Proteomes" id="UP000029839"/>
    </source>
</evidence>
<dbReference type="Pfam" id="PF13490">
    <property type="entry name" value="zf-HC2"/>
    <property type="match status" value="1"/>
</dbReference>
<dbReference type="InterPro" id="IPR024020">
    <property type="entry name" value="Anit_sigma_mycothiol_RsrA"/>
</dbReference>
<organism evidence="3 4">
    <name type="scientific">Cellulomonas carbonis T26</name>
    <dbReference type="NCBI Taxonomy" id="947969"/>
    <lineage>
        <taxon>Bacteria</taxon>
        <taxon>Bacillati</taxon>
        <taxon>Actinomycetota</taxon>
        <taxon>Actinomycetes</taxon>
        <taxon>Micrococcales</taxon>
        <taxon>Cellulomonadaceae</taxon>
        <taxon>Cellulomonas</taxon>
    </lineage>
</organism>
<keyword evidence="4" id="KW-1185">Reference proteome</keyword>
<dbReference type="InterPro" id="IPR027383">
    <property type="entry name" value="Znf_put"/>
</dbReference>
<evidence type="ECO:0000313" key="3">
    <source>
        <dbReference type="EMBL" id="KGM09766.1"/>
    </source>
</evidence>
<comment type="caution">
    <text evidence="3">The sequence shown here is derived from an EMBL/GenBank/DDBJ whole genome shotgun (WGS) entry which is preliminary data.</text>
</comment>
<name>A0A0A0BPD1_9CELL</name>
<sequence>MSDTTRRPADCGEALERLFEFLDHEIHEADGDRIRQHLADCEPCLAEYDVEDHLKRLVKRSCHDQAPEQLHVRIREQLTILRTQVRES</sequence>
<dbReference type="EMBL" id="AXCY01000078">
    <property type="protein sequence ID" value="KGM09765.1"/>
    <property type="molecule type" value="Genomic_DNA"/>
</dbReference>
<dbReference type="AlphaFoldDB" id="A0A0A0BPD1"/>